<dbReference type="InterPro" id="IPR046982">
    <property type="entry name" value="BIN3/RVS161-like"/>
</dbReference>
<feature type="domain" description="BAR" evidence="6">
    <location>
        <begin position="7"/>
        <end position="241"/>
    </location>
</feature>
<evidence type="ECO:0000256" key="1">
    <source>
        <dbReference type="ARBA" id="ARBA00022443"/>
    </source>
</evidence>
<dbReference type="GO" id="GO:0008289">
    <property type="term" value="F:lipid binding"/>
    <property type="evidence" value="ECO:0007669"/>
    <property type="project" value="TreeGrafter"/>
</dbReference>
<evidence type="ECO:0000256" key="3">
    <source>
        <dbReference type="SAM" id="Coils"/>
    </source>
</evidence>
<feature type="region of interest" description="Disordered" evidence="4">
    <location>
        <begin position="277"/>
        <end position="343"/>
    </location>
</feature>
<dbReference type="Gene3D" id="1.20.1270.60">
    <property type="entry name" value="Arfaptin homology (AH) domain/BAR domain"/>
    <property type="match status" value="1"/>
</dbReference>
<keyword evidence="1 2" id="KW-0728">SH3 domain</keyword>
<dbReference type="FunFam" id="2.30.30.40:FF:000100">
    <property type="entry name" value="SH3 domain-containing YSC84-like protein 1"/>
    <property type="match status" value="1"/>
</dbReference>
<dbReference type="PANTHER" id="PTHR47174">
    <property type="entry name" value="BRIDGING INTEGRATOR 3"/>
    <property type="match status" value="1"/>
</dbReference>
<dbReference type="GO" id="GO:0051666">
    <property type="term" value="P:actin cortical patch localization"/>
    <property type="evidence" value="ECO:0007669"/>
    <property type="project" value="InterPro"/>
</dbReference>
<dbReference type="GO" id="GO:0043332">
    <property type="term" value="C:mating projection tip"/>
    <property type="evidence" value="ECO:0007669"/>
    <property type="project" value="TreeGrafter"/>
</dbReference>
<dbReference type="CDD" id="cd07599">
    <property type="entry name" value="BAR_Rvs167p"/>
    <property type="match status" value="1"/>
</dbReference>
<dbReference type="GO" id="GO:0006897">
    <property type="term" value="P:endocytosis"/>
    <property type="evidence" value="ECO:0007669"/>
    <property type="project" value="InterPro"/>
</dbReference>
<name>A0AAE8N1J5_9PEZI</name>
<dbReference type="Gene3D" id="2.30.30.40">
    <property type="entry name" value="SH3 Domains"/>
    <property type="match status" value="1"/>
</dbReference>
<dbReference type="Pfam" id="PF03114">
    <property type="entry name" value="BAR"/>
    <property type="match status" value="1"/>
</dbReference>
<dbReference type="InterPro" id="IPR004148">
    <property type="entry name" value="BAR_dom"/>
</dbReference>
<evidence type="ECO:0000256" key="2">
    <source>
        <dbReference type="PROSITE-ProRule" id="PRU00192"/>
    </source>
</evidence>
<dbReference type="InterPro" id="IPR001452">
    <property type="entry name" value="SH3_domain"/>
</dbReference>
<feature type="compositionally biased region" description="Low complexity" evidence="4">
    <location>
        <begin position="318"/>
        <end position="328"/>
    </location>
</feature>
<feature type="region of interest" description="Disordered" evidence="4">
    <location>
        <begin position="384"/>
        <end position="405"/>
    </location>
</feature>
<dbReference type="AlphaFoldDB" id="A0AAE8N1J5"/>
<comment type="caution">
    <text evidence="7">The sequence shown here is derived from an EMBL/GenBank/DDBJ whole genome shotgun (WGS) entry which is preliminary data.</text>
</comment>
<evidence type="ECO:0000259" key="5">
    <source>
        <dbReference type="PROSITE" id="PS50002"/>
    </source>
</evidence>
<dbReference type="Pfam" id="PF00018">
    <property type="entry name" value="SH3_1"/>
    <property type="match status" value="1"/>
</dbReference>
<dbReference type="SMART" id="SM00326">
    <property type="entry name" value="SH3"/>
    <property type="match status" value="1"/>
</dbReference>
<dbReference type="GO" id="GO:0031097">
    <property type="term" value="C:medial cortex"/>
    <property type="evidence" value="ECO:0007669"/>
    <property type="project" value="TreeGrafter"/>
</dbReference>
<dbReference type="PRINTS" id="PR00452">
    <property type="entry name" value="SH3DOMAIN"/>
</dbReference>
<keyword evidence="8" id="KW-1185">Reference proteome</keyword>
<dbReference type="InterPro" id="IPR036028">
    <property type="entry name" value="SH3-like_dom_sf"/>
</dbReference>
<dbReference type="PROSITE" id="PS51021">
    <property type="entry name" value="BAR"/>
    <property type="match status" value="1"/>
</dbReference>
<dbReference type="PROSITE" id="PS50002">
    <property type="entry name" value="SH3"/>
    <property type="match status" value="1"/>
</dbReference>
<dbReference type="InterPro" id="IPR027267">
    <property type="entry name" value="AH/BAR_dom_sf"/>
</dbReference>
<gene>
    <name evidence="7" type="ORF">DNG_06421</name>
</gene>
<reference evidence="7" key="1">
    <citation type="submission" date="2018-03" db="EMBL/GenBank/DDBJ databases">
        <authorList>
            <person name="Guldener U."/>
        </authorList>
    </citation>
    <scope>NUCLEOTIDE SEQUENCE</scope>
</reference>
<feature type="coiled-coil region" evidence="3">
    <location>
        <begin position="139"/>
        <end position="190"/>
    </location>
</feature>
<organism evidence="7 8">
    <name type="scientific">Cephalotrichum gorgonifer</name>
    <dbReference type="NCBI Taxonomy" id="2041049"/>
    <lineage>
        <taxon>Eukaryota</taxon>
        <taxon>Fungi</taxon>
        <taxon>Dikarya</taxon>
        <taxon>Ascomycota</taxon>
        <taxon>Pezizomycotina</taxon>
        <taxon>Sordariomycetes</taxon>
        <taxon>Hypocreomycetidae</taxon>
        <taxon>Microascales</taxon>
        <taxon>Microascaceae</taxon>
        <taxon>Cephalotrichum</taxon>
    </lineage>
</organism>
<dbReference type="SUPFAM" id="SSF103657">
    <property type="entry name" value="BAR/IMD domain-like"/>
    <property type="match status" value="1"/>
</dbReference>
<evidence type="ECO:0000259" key="6">
    <source>
        <dbReference type="PROSITE" id="PS51021"/>
    </source>
</evidence>
<evidence type="ECO:0000313" key="7">
    <source>
        <dbReference type="EMBL" id="SPO03738.1"/>
    </source>
</evidence>
<dbReference type="SUPFAM" id="SSF50044">
    <property type="entry name" value="SH3-domain"/>
    <property type="match status" value="1"/>
</dbReference>
<dbReference type="GO" id="GO:0097320">
    <property type="term" value="P:plasma membrane tubulation"/>
    <property type="evidence" value="ECO:0007669"/>
    <property type="project" value="TreeGrafter"/>
</dbReference>
<evidence type="ECO:0000313" key="8">
    <source>
        <dbReference type="Proteomes" id="UP001187682"/>
    </source>
</evidence>
<accession>A0AAE8N1J5</accession>
<dbReference type="Proteomes" id="UP001187682">
    <property type="component" value="Unassembled WGS sequence"/>
</dbReference>
<proteinExistence type="predicted"/>
<evidence type="ECO:0000256" key="4">
    <source>
        <dbReference type="SAM" id="MobiDB-lite"/>
    </source>
</evidence>
<keyword evidence="3" id="KW-0175">Coiled coil</keyword>
<sequence length="466" mass="51041">MNTVTRTFGKLVHRSPGDNARVSVLLSDYEDVDRLLAKLVSEARALRDSWHGTVMSQLGTANEYVILYDPIAGASDGHGRRAEPTPEAQLNRTFNLQKVFEETKEDMATEIAAFEATIIKPGTDAREFIQPIRKTIKKRENKRLDYEKCQEKVKKLQRKPGKSAKEDLQMHKAEEELARATEEFQIADNHIKQSLPPIIDAVFNIVPPLLAQIIDTQNRLLGLSYTAIHHFCVENGFPSPPPPMETVVTDWEAAFGPIQQEIEGFYIVKSGRFMRQPAPANGNGKPRPSLTSAPAAVRNGVQRASTGLIPSRDDSRRPSATSETSSSPSPRPGPPKTSASFGSGVATDFTVATKIANASAVSSPGPKGPSDYFGHTTARRTTSDFAASVASKKKPPPPPPKKPGLGRQEEIVVALYDFSGEGHGDLSFQEGDMIRIVTKTETDQDWWVGELRGARGNFPANYCRPA</sequence>
<dbReference type="EMBL" id="ONZQ02000009">
    <property type="protein sequence ID" value="SPO03738.1"/>
    <property type="molecule type" value="Genomic_DNA"/>
</dbReference>
<feature type="domain" description="SH3" evidence="5">
    <location>
        <begin position="407"/>
        <end position="466"/>
    </location>
</feature>
<dbReference type="GO" id="GO:1990528">
    <property type="term" value="C:Rvs161p-Rvs167p complex"/>
    <property type="evidence" value="ECO:0007669"/>
    <property type="project" value="TreeGrafter"/>
</dbReference>
<dbReference type="GO" id="GO:0030479">
    <property type="term" value="C:actin cortical patch"/>
    <property type="evidence" value="ECO:0007669"/>
    <property type="project" value="TreeGrafter"/>
</dbReference>
<dbReference type="PANTHER" id="PTHR47174:SF2">
    <property type="entry name" value="SH3 DOMAIN SIGNALLING PROTEIN (AFU_ORTHOLOGUE AFUA_5G07670)"/>
    <property type="match status" value="1"/>
</dbReference>
<protein>
    <submittedName>
        <fullName evidence="7">Related to RVS167 protein (Reduced viability upon starvation)</fullName>
    </submittedName>
</protein>